<dbReference type="AlphaFoldDB" id="A0A1T5MJW1"/>
<dbReference type="Pfam" id="PF02901">
    <property type="entry name" value="PFL-like"/>
    <property type="match status" value="1"/>
</dbReference>
<dbReference type="Gene3D" id="3.20.70.20">
    <property type="match status" value="1"/>
</dbReference>
<evidence type="ECO:0000259" key="5">
    <source>
        <dbReference type="PROSITE" id="PS51554"/>
    </source>
</evidence>
<feature type="modified residue" description="Glycine radical" evidence="3">
    <location>
        <position position="843"/>
    </location>
</feature>
<dbReference type="EMBL" id="FUZT01000017">
    <property type="protein sequence ID" value="SKC88501.1"/>
    <property type="molecule type" value="Genomic_DNA"/>
</dbReference>
<evidence type="ECO:0000259" key="4">
    <source>
        <dbReference type="PROSITE" id="PS51149"/>
    </source>
</evidence>
<dbReference type="PROSITE" id="PS00850">
    <property type="entry name" value="GLY_RADICAL_1"/>
    <property type="match status" value="1"/>
</dbReference>
<dbReference type="CDD" id="cd01677">
    <property type="entry name" value="PFL2_DhaB_BssA"/>
    <property type="match status" value="1"/>
</dbReference>
<dbReference type="InterPro" id="IPR004184">
    <property type="entry name" value="PFL_dom"/>
</dbReference>
<dbReference type="Pfam" id="PF01228">
    <property type="entry name" value="Gly_radical"/>
    <property type="match status" value="1"/>
</dbReference>
<dbReference type="InterPro" id="IPR051215">
    <property type="entry name" value="GRE"/>
</dbReference>
<proteinExistence type="predicted"/>
<protein>
    <submittedName>
        <fullName evidence="6">Glycerol dehydratase, cobalamin-independent, large subunit</fullName>
    </submittedName>
</protein>
<evidence type="ECO:0000256" key="2">
    <source>
        <dbReference type="ARBA" id="ARBA00023239"/>
    </source>
</evidence>
<name>A0A1T5MJW1_9FIRM</name>
<keyword evidence="2" id="KW-0456">Lyase</keyword>
<sequence length="867" mass="96562">MDTMVGKGFSKPTARVERLKKMILDATPMVETERARLVTEAYKETEGLTAIMRRGKTNEKLFNNLTVVIRDDELIVGAQTINPRSSQLGVEYSFDWVEEELETMDSRTCDRFSITEEDKKVVRSLQDYWKGRTMSEYAMGLMTPSNHDVQNHAVFNVGNYLFAGVGHSCVFYEKVLKIGFKGVIKEVLEAMESIKEEDPEAVKKNQFYKACLITFTAAINFSHRYSEKAAEMALTERNPQRKKELLQISENCKNVPENGAKNFWEAVQSFWFVHNFLNIETNGHSYSPGPFDRYMYPFYRDDKTITKEFAQELLDCLYVKFNDQNKIRDDVSAQAFAGYQLFELLSLGGTDEDGNDLTNDLSYMCLDAVANTGLPMPSVGCRVGNQTPDEFLYRACEVIRLGYGMPNLFNDEVIIPAMVNRGIPLKLARTYTPSGCVEPDIAHQYDGWHDSAAFNVARVMDITLNNGRGFGGKQLGPKTGEITSFTCIEDFIEAFDKQMEYFVNQMVATTNCIDTAHGDVAPLPFQSALIEGCIEKGRPVQKGGALYNFSGPQGVGVVDAGDSLYCIQKNVFKDKTITLEELKDALDNNFGYPVPKKGSTELSIESGDVWEDYNEQNGNVSCDQVVDSEVEDRIYDAVKAILSGSTSTVNFADIRKNVAPQVSNNSGKYDRILRILRNSDAFGNDIDEVDKFSAIAGRIYCEQVEKHTNSRGGKYQAGMYPVSANVLYGKDVGPLPTGRLAKEPLADGVSPRAGLDVNGPTAAANSVTKLDHALASNGTLYNQKFSKAALAGDKGLLNLAALVRGYFERKGMHIQFNCIDRDTLIDAKAHPELYKDLVIRVAGYSAQFIGLAEEVQDNIIDRTEMSF</sequence>
<dbReference type="RefSeq" id="WP_330397443.1">
    <property type="nucleotide sequence ID" value="NZ_FUZT01000017.1"/>
</dbReference>
<evidence type="ECO:0000313" key="7">
    <source>
        <dbReference type="Proteomes" id="UP000190285"/>
    </source>
</evidence>
<dbReference type="InterPro" id="IPR019777">
    <property type="entry name" value="Form_AcTrfase_GR_CS"/>
</dbReference>
<keyword evidence="1 3" id="KW-0556">Organic radical</keyword>
<evidence type="ECO:0000256" key="3">
    <source>
        <dbReference type="PROSITE-ProRule" id="PRU00493"/>
    </source>
</evidence>
<evidence type="ECO:0000256" key="1">
    <source>
        <dbReference type="ARBA" id="ARBA00022818"/>
    </source>
</evidence>
<dbReference type="PANTHER" id="PTHR43641:SF2">
    <property type="entry name" value="DEHYDRATASE YBIW-RELATED"/>
    <property type="match status" value="1"/>
</dbReference>
<dbReference type="GO" id="GO:0016829">
    <property type="term" value="F:lyase activity"/>
    <property type="evidence" value="ECO:0007669"/>
    <property type="project" value="UniProtKB-KW"/>
</dbReference>
<dbReference type="InterPro" id="IPR001150">
    <property type="entry name" value="Gly_radical"/>
</dbReference>
<gene>
    <name evidence="6" type="ORF">SAMN02194393_04894</name>
</gene>
<dbReference type="Proteomes" id="UP000190285">
    <property type="component" value="Unassembled WGS sequence"/>
</dbReference>
<evidence type="ECO:0000313" key="6">
    <source>
        <dbReference type="EMBL" id="SKC88501.1"/>
    </source>
</evidence>
<dbReference type="SUPFAM" id="SSF51998">
    <property type="entry name" value="PFL-like glycyl radical enzymes"/>
    <property type="match status" value="1"/>
</dbReference>
<keyword evidence="7" id="KW-1185">Reference proteome</keyword>
<organism evidence="6 7">
    <name type="scientific">Maledivibacter halophilus</name>
    <dbReference type="NCBI Taxonomy" id="36842"/>
    <lineage>
        <taxon>Bacteria</taxon>
        <taxon>Bacillati</taxon>
        <taxon>Bacillota</taxon>
        <taxon>Clostridia</taxon>
        <taxon>Peptostreptococcales</taxon>
        <taxon>Caminicellaceae</taxon>
        <taxon>Maledivibacter</taxon>
    </lineage>
</organism>
<feature type="domain" description="Glycine radical" evidence="4">
    <location>
        <begin position="747"/>
        <end position="867"/>
    </location>
</feature>
<dbReference type="GO" id="GO:0005829">
    <property type="term" value="C:cytosol"/>
    <property type="evidence" value="ECO:0007669"/>
    <property type="project" value="TreeGrafter"/>
</dbReference>
<dbReference type="PROSITE" id="PS51554">
    <property type="entry name" value="PFL"/>
    <property type="match status" value="1"/>
</dbReference>
<feature type="domain" description="PFL" evidence="5">
    <location>
        <begin position="14"/>
        <end position="740"/>
    </location>
</feature>
<accession>A0A1T5MJW1</accession>
<dbReference type="PROSITE" id="PS51149">
    <property type="entry name" value="GLY_RADICAL_2"/>
    <property type="match status" value="1"/>
</dbReference>
<reference evidence="6 7" key="1">
    <citation type="submission" date="2017-02" db="EMBL/GenBank/DDBJ databases">
        <authorList>
            <person name="Peterson S.W."/>
        </authorList>
    </citation>
    <scope>NUCLEOTIDE SEQUENCE [LARGE SCALE GENOMIC DNA]</scope>
    <source>
        <strain evidence="6 7">M1</strain>
    </source>
</reference>
<dbReference type="PANTHER" id="PTHR43641">
    <property type="entry name" value="FORMATE ACETYLTRANSFERASE 3-RELATED"/>
    <property type="match status" value="1"/>
</dbReference>
<dbReference type="STRING" id="36842.SAMN02194393_04894"/>